<proteinExistence type="predicted"/>
<reference evidence="1 2" key="1">
    <citation type="submission" date="2014-12" db="EMBL/GenBank/DDBJ databases">
        <title>16Stimator: statistical estimation of ribosomal gene copy numbers from draft genome assemblies.</title>
        <authorList>
            <person name="Perisin M.A."/>
            <person name="Vetter M."/>
            <person name="Gilbert J.A."/>
            <person name="Bergelson J."/>
        </authorList>
    </citation>
    <scope>NUCLEOTIDE SEQUENCE [LARGE SCALE GENOMIC DNA]</scope>
    <source>
        <strain evidence="1 2">MEDvA23</strain>
    </source>
</reference>
<protein>
    <submittedName>
        <fullName evidence="1">Uncharacterized protein</fullName>
    </submittedName>
</protein>
<organism evidence="1 2">
    <name type="scientific">Variovorax paradoxus</name>
    <dbReference type="NCBI Taxonomy" id="34073"/>
    <lineage>
        <taxon>Bacteria</taxon>
        <taxon>Pseudomonadati</taxon>
        <taxon>Pseudomonadota</taxon>
        <taxon>Betaproteobacteria</taxon>
        <taxon>Burkholderiales</taxon>
        <taxon>Comamonadaceae</taxon>
        <taxon>Variovorax</taxon>
    </lineage>
</organism>
<evidence type="ECO:0000313" key="2">
    <source>
        <dbReference type="Proteomes" id="UP000032067"/>
    </source>
</evidence>
<dbReference type="EMBL" id="JXQQ01000010">
    <property type="protein sequence ID" value="KIQ35479.1"/>
    <property type="molecule type" value="Genomic_DNA"/>
</dbReference>
<sequence length="150" mass="16655">MAFKDDSGGFRFSCDDAKLSIGASTWSTRLSQLARMGPMYVMTRMLPNLDYVGRILGKRPREIYIIASTEAEADARRLKAQFPEISIVLNDNVNAKIVLVAPNIIWLGSSDFGESKEIESGIGLHSDLAFSKAVTSLFEPVWLKSREILL</sequence>
<name>A0A0D0MXA5_VARPD</name>
<accession>A0A0D0MXA5</accession>
<dbReference type="Proteomes" id="UP000032067">
    <property type="component" value="Unassembled WGS sequence"/>
</dbReference>
<dbReference type="AlphaFoldDB" id="A0A0D0MXA5"/>
<dbReference type="RefSeq" id="WP_042577927.1">
    <property type="nucleotide sequence ID" value="NZ_JXQQ01000010.1"/>
</dbReference>
<dbReference type="OrthoDB" id="8848645at2"/>
<evidence type="ECO:0000313" key="1">
    <source>
        <dbReference type="EMBL" id="KIQ35479.1"/>
    </source>
</evidence>
<comment type="caution">
    <text evidence="1">The sequence shown here is derived from an EMBL/GenBank/DDBJ whole genome shotgun (WGS) entry which is preliminary data.</text>
</comment>
<gene>
    <name evidence="1" type="ORF">RT97_06000</name>
</gene>